<name>A0A9P0BC11_BRAAE</name>
<dbReference type="InterPro" id="IPR036915">
    <property type="entry name" value="Cyclin-like_sf"/>
</dbReference>
<dbReference type="Proteomes" id="UP001154078">
    <property type="component" value="Chromosome 8"/>
</dbReference>
<evidence type="ECO:0000313" key="3">
    <source>
        <dbReference type="Proteomes" id="UP001154078"/>
    </source>
</evidence>
<reference evidence="2" key="1">
    <citation type="submission" date="2021-12" db="EMBL/GenBank/DDBJ databases">
        <authorList>
            <person name="King R."/>
        </authorList>
    </citation>
    <scope>NUCLEOTIDE SEQUENCE</scope>
</reference>
<feature type="domain" description="Cyclin N-terminal" evidence="1">
    <location>
        <begin position="68"/>
        <end position="148"/>
    </location>
</feature>
<gene>
    <name evidence="2" type="ORF">MELIAE_LOCUS11490</name>
</gene>
<accession>A0A9P0BC11</accession>
<dbReference type="Gene3D" id="1.10.472.10">
    <property type="entry name" value="Cyclin-like"/>
    <property type="match status" value="1"/>
</dbReference>
<evidence type="ECO:0000259" key="1">
    <source>
        <dbReference type="Pfam" id="PF00134"/>
    </source>
</evidence>
<organism evidence="2 3">
    <name type="scientific">Brassicogethes aeneus</name>
    <name type="common">Rape pollen beetle</name>
    <name type="synonym">Meligethes aeneus</name>
    <dbReference type="NCBI Taxonomy" id="1431903"/>
    <lineage>
        <taxon>Eukaryota</taxon>
        <taxon>Metazoa</taxon>
        <taxon>Ecdysozoa</taxon>
        <taxon>Arthropoda</taxon>
        <taxon>Hexapoda</taxon>
        <taxon>Insecta</taxon>
        <taxon>Pterygota</taxon>
        <taxon>Neoptera</taxon>
        <taxon>Endopterygota</taxon>
        <taxon>Coleoptera</taxon>
        <taxon>Polyphaga</taxon>
        <taxon>Cucujiformia</taxon>
        <taxon>Nitidulidae</taxon>
        <taxon>Meligethinae</taxon>
        <taxon>Brassicogethes</taxon>
    </lineage>
</organism>
<dbReference type="SUPFAM" id="SSF47954">
    <property type="entry name" value="Cyclin-like"/>
    <property type="match status" value="1"/>
</dbReference>
<protein>
    <recommendedName>
        <fullName evidence="1">Cyclin N-terminal domain-containing protein</fullName>
    </recommendedName>
</protein>
<keyword evidence="3" id="KW-1185">Reference proteome</keyword>
<proteinExistence type="predicted"/>
<dbReference type="InterPro" id="IPR006671">
    <property type="entry name" value="Cyclin_N"/>
</dbReference>
<dbReference type="EMBL" id="OV121139">
    <property type="protein sequence ID" value="CAH0562361.1"/>
    <property type="molecule type" value="Genomic_DNA"/>
</dbReference>
<dbReference type="PANTHER" id="PTHR10177">
    <property type="entry name" value="CYCLINS"/>
    <property type="match status" value="1"/>
</dbReference>
<evidence type="ECO:0000313" key="2">
    <source>
        <dbReference type="EMBL" id="CAH0562361.1"/>
    </source>
</evidence>
<dbReference type="InterPro" id="IPR039361">
    <property type="entry name" value="Cyclin"/>
</dbReference>
<dbReference type="Pfam" id="PF00134">
    <property type="entry name" value="Cyclin_N"/>
    <property type="match status" value="1"/>
</dbReference>
<dbReference type="AlphaFoldDB" id="A0A9P0BC11"/>
<sequence length="316" mass="36335">MDHISKKGSKPLPDAGNMKYLAFKLEEALAAEQLVCKQNLLLIQEDRKPGEVTIASRDGAVHIFRFLRIWFDLPSTVFFNAALYLDQFLAKIKVQERYLKCVTISCFYVAATNAGYDVDKLQLVNVSQSKCSVNDMLRMAEKVEQKLKIGNADIPSTCADFLDIYVDILEMVTTVCDAPFVFATRETLLTRLEVLMTDHRCAFYRPSMLALALVQIEIERQMGEMSEKSLYYLQDMVNVFVVIAEIQHTCQIRTGEMVNCYNSACSTLSQYDNQEKAKHSQNLMWRFSSSTYALCNKYRYNRNAHYLLDTIEEQFQ</sequence>
<dbReference type="OrthoDB" id="769138at2759"/>